<accession>A0AAV5QWL2</accession>
<proteinExistence type="inferred from homology"/>
<comment type="caution">
    <text evidence="2">The sequence shown here is derived from an EMBL/GenBank/DDBJ whole genome shotgun (WGS) entry which is preliminary data.</text>
</comment>
<dbReference type="AlphaFoldDB" id="A0AAV5QWL2"/>
<gene>
    <name evidence="2" type="ORF">DASC09_058420</name>
</gene>
<dbReference type="GeneID" id="90076491"/>
<keyword evidence="3" id="KW-1185">Reference proteome</keyword>
<dbReference type="Pfam" id="PF04190">
    <property type="entry name" value="GET4"/>
    <property type="match status" value="1"/>
</dbReference>
<organism evidence="2 3">
    <name type="scientific">Saccharomycopsis crataegensis</name>
    <dbReference type="NCBI Taxonomy" id="43959"/>
    <lineage>
        <taxon>Eukaryota</taxon>
        <taxon>Fungi</taxon>
        <taxon>Dikarya</taxon>
        <taxon>Ascomycota</taxon>
        <taxon>Saccharomycotina</taxon>
        <taxon>Saccharomycetes</taxon>
        <taxon>Saccharomycopsidaceae</taxon>
        <taxon>Saccharomycopsis</taxon>
    </lineage>
</organism>
<dbReference type="PANTHER" id="PTHR12875:SF0">
    <property type="entry name" value="GOLGI TO ER TRAFFIC PROTEIN 4 HOMOLOG"/>
    <property type="match status" value="1"/>
</dbReference>
<evidence type="ECO:0000313" key="3">
    <source>
        <dbReference type="Proteomes" id="UP001360560"/>
    </source>
</evidence>
<dbReference type="InterPro" id="IPR011990">
    <property type="entry name" value="TPR-like_helical_dom_sf"/>
</dbReference>
<dbReference type="GO" id="GO:0045048">
    <property type="term" value="P:protein insertion into ER membrane"/>
    <property type="evidence" value="ECO:0007669"/>
    <property type="project" value="InterPro"/>
</dbReference>
<evidence type="ECO:0000313" key="2">
    <source>
        <dbReference type="EMBL" id="GMM38503.1"/>
    </source>
</evidence>
<name>A0AAV5QWL2_9ASCO</name>
<dbReference type="Proteomes" id="UP001360560">
    <property type="component" value="Unassembled WGS sequence"/>
</dbReference>
<dbReference type="Gene3D" id="1.25.40.10">
    <property type="entry name" value="Tetratricopeptide repeat domain"/>
    <property type="match status" value="1"/>
</dbReference>
<comment type="similarity">
    <text evidence="1">Belongs to the GET4 family.</text>
</comment>
<dbReference type="EMBL" id="BTFZ01000020">
    <property type="protein sequence ID" value="GMM38503.1"/>
    <property type="molecule type" value="Genomic_DNA"/>
</dbReference>
<reference evidence="2 3" key="1">
    <citation type="journal article" date="2023" name="Elife">
        <title>Identification of key yeast species and microbe-microbe interactions impacting larval growth of Drosophila in the wild.</title>
        <authorList>
            <person name="Mure A."/>
            <person name="Sugiura Y."/>
            <person name="Maeda R."/>
            <person name="Honda K."/>
            <person name="Sakurai N."/>
            <person name="Takahashi Y."/>
            <person name="Watada M."/>
            <person name="Katoh T."/>
            <person name="Gotoh A."/>
            <person name="Gotoh Y."/>
            <person name="Taniguchi I."/>
            <person name="Nakamura K."/>
            <person name="Hayashi T."/>
            <person name="Katayama T."/>
            <person name="Uemura T."/>
            <person name="Hattori Y."/>
        </authorList>
    </citation>
    <scope>NUCLEOTIDE SEQUENCE [LARGE SCALE GENOMIC DNA]</scope>
    <source>
        <strain evidence="2 3">SC-9</strain>
    </source>
</reference>
<dbReference type="GO" id="GO:0072380">
    <property type="term" value="C:TRC complex"/>
    <property type="evidence" value="ECO:0007669"/>
    <property type="project" value="TreeGrafter"/>
</dbReference>
<dbReference type="InterPro" id="IPR007317">
    <property type="entry name" value="GET4"/>
</dbReference>
<dbReference type="RefSeq" id="XP_064855498.1">
    <property type="nucleotide sequence ID" value="XM_064999426.1"/>
</dbReference>
<dbReference type="PANTHER" id="PTHR12875">
    <property type="entry name" value="GOLGI TO ER TRAFFIC PROTEIN 4 HOMOLOG"/>
    <property type="match status" value="1"/>
</dbReference>
<evidence type="ECO:0000256" key="1">
    <source>
        <dbReference type="ARBA" id="ARBA00005351"/>
    </source>
</evidence>
<sequence length="326" mass="36273">MSDIVANATGNITSSNPKLQRTIARFKAKVAAGDFYEAHQTLRTLINRATKSHQLGHAVDLIYYGSLILVEHSQYASASDLILLLFDILGKDSEEAEKLETSEITNKLITILSKFPANEVSLKKLSAETINWSASNTEYKFGDPKIHDLIGDKYLHNPTPENLTENYVVAMNHLILGTKASFDNVAELVWSWYCDATDSVAGAQVLGIPAVNYAILKNIDAAKKFIDVLADKLQASSAVKELSVDEFCKIRYFEAPELGFLNFIQLAILCIQTGNKDFFVKLKNEYRSVLVGDYKPAVDKLGSVYFNIQAPKQVNFLQEMMSGFLK</sequence>
<protein>
    <submittedName>
        <fullName evidence="2">Get4 protein</fullName>
    </submittedName>
</protein>